<gene>
    <name evidence="1" type="ORF">AYR53_09420</name>
</gene>
<sequence length="72" mass="8735">MIFPLKAMWLFENYSKIIIMMVKWIKPIKPIKPYFVLLWFKKDKTCILKKNMSSNERKTPFPTVFATFVVQF</sequence>
<accession>A0A192H4Q9</accession>
<proteinExistence type="predicted"/>
<dbReference type="STRING" id="375175.AYR53_09420"/>
<dbReference type="Proteomes" id="UP000078582">
    <property type="component" value="Chromosome"/>
</dbReference>
<dbReference type="AlphaFoldDB" id="A0A192H4Q9"/>
<evidence type="ECO:0000313" key="2">
    <source>
        <dbReference type="Proteomes" id="UP000078582"/>
    </source>
</evidence>
<keyword evidence="2" id="KW-1185">Reference proteome</keyword>
<protein>
    <submittedName>
        <fullName evidence="1">Uncharacterized protein</fullName>
    </submittedName>
</protein>
<name>A0A192H4Q9_9LACO</name>
<reference evidence="1 2" key="1">
    <citation type="submission" date="2016-03" db="EMBL/GenBank/DDBJ databases">
        <title>Pediococcus and Lactobacillus from brewery environment - whole genome sequencing and assembly.</title>
        <authorList>
            <person name="Behr J."/>
            <person name="Geissler A.J."/>
            <person name="Vogel R.F."/>
        </authorList>
    </citation>
    <scope>NUCLEOTIDE SEQUENCE [LARGE SCALE GENOMIC DNA]</scope>
    <source>
        <strain evidence="1 2">TMW 1.1989</strain>
    </source>
</reference>
<evidence type="ECO:0000313" key="1">
    <source>
        <dbReference type="EMBL" id="ANK62961.1"/>
    </source>
</evidence>
<organism evidence="1 2">
    <name type="scientific">Loigolactobacillus backii</name>
    <dbReference type="NCBI Taxonomy" id="375175"/>
    <lineage>
        <taxon>Bacteria</taxon>
        <taxon>Bacillati</taxon>
        <taxon>Bacillota</taxon>
        <taxon>Bacilli</taxon>
        <taxon>Lactobacillales</taxon>
        <taxon>Lactobacillaceae</taxon>
        <taxon>Loigolactobacillus</taxon>
    </lineage>
</organism>
<dbReference type="EMBL" id="CP014873">
    <property type="protein sequence ID" value="ANK62961.1"/>
    <property type="molecule type" value="Genomic_DNA"/>
</dbReference>